<name>A0ABX9B889_9PSED</name>
<gene>
    <name evidence="2" type="ORF">K5H97_11715</name>
</gene>
<dbReference type="RefSeq" id="WP_155952662.1">
    <property type="nucleotide sequence ID" value="NZ_CP081966.1"/>
</dbReference>
<keyword evidence="3" id="KW-1185">Reference proteome</keyword>
<feature type="transmembrane region" description="Helical" evidence="1">
    <location>
        <begin position="96"/>
        <end position="116"/>
    </location>
</feature>
<dbReference type="Proteomes" id="UP000825591">
    <property type="component" value="Chromosome"/>
</dbReference>
<dbReference type="EMBL" id="CP081966">
    <property type="protein sequence ID" value="QZP28965.1"/>
    <property type="molecule type" value="Genomic_DNA"/>
</dbReference>
<evidence type="ECO:0000256" key="1">
    <source>
        <dbReference type="SAM" id="Phobius"/>
    </source>
</evidence>
<protein>
    <submittedName>
        <fullName evidence="2">Uncharacterized protein</fullName>
    </submittedName>
</protein>
<evidence type="ECO:0000313" key="2">
    <source>
        <dbReference type="EMBL" id="QZP28965.1"/>
    </source>
</evidence>
<evidence type="ECO:0000313" key="3">
    <source>
        <dbReference type="Proteomes" id="UP000825591"/>
    </source>
</evidence>
<keyword evidence="1" id="KW-1133">Transmembrane helix</keyword>
<keyword evidence="1" id="KW-0812">Transmembrane</keyword>
<proteinExistence type="predicted"/>
<sequence length="143" mass="16161">MINPSGQQKALWCKHYNAVRQARNQRNGCLNTPCRRRQASTTPLRAMTRPLMLMATSRLSRSSRLASRRCQSQLYSSLNKQRPNRCVCDYLAVRRFAWALWGAFGVLIITLCVFAASLREGYALLTLAFVPVDIADLAILLVT</sequence>
<keyword evidence="1" id="KW-0472">Membrane</keyword>
<organism evidence="2 3">
    <name type="scientific">Pseudomonas mosselii</name>
    <dbReference type="NCBI Taxonomy" id="78327"/>
    <lineage>
        <taxon>Bacteria</taxon>
        <taxon>Pseudomonadati</taxon>
        <taxon>Pseudomonadota</taxon>
        <taxon>Gammaproteobacteria</taxon>
        <taxon>Pseudomonadales</taxon>
        <taxon>Pseudomonadaceae</taxon>
        <taxon>Pseudomonas</taxon>
    </lineage>
</organism>
<feature type="transmembrane region" description="Helical" evidence="1">
    <location>
        <begin position="122"/>
        <end position="142"/>
    </location>
</feature>
<reference evidence="2 3" key="1">
    <citation type="submission" date="2021-08" db="EMBL/GenBank/DDBJ databases">
        <title>Bactericidal Effect of Pseudomonas oryziphila sp. nov., a novel Pseudomonas Species Against Xanthomonas oryzae Reduces Disease Severity of Bacterial Leaf Streak of Rice.</title>
        <authorList>
            <person name="Yang R."/>
            <person name="Li S."/>
            <person name="Li Y."/>
            <person name="Yan Y."/>
            <person name="Fang Y."/>
            <person name="Zou L."/>
            <person name="Chen G."/>
        </authorList>
    </citation>
    <scope>NUCLEOTIDE SEQUENCE [LARGE SCALE GENOMIC DNA]</scope>
    <source>
        <strain evidence="2 3">DSM 17497</strain>
    </source>
</reference>
<accession>A0ABX9B889</accession>